<organism evidence="3">
    <name type="scientific">Chromera velia CCMP2878</name>
    <dbReference type="NCBI Taxonomy" id="1169474"/>
    <lineage>
        <taxon>Eukaryota</taxon>
        <taxon>Sar</taxon>
        <taxon>Alveolata</taxon>
        <taxon>Colpodellida</taxon>
        <taxon>Chromeraceae</taxon>
        <taxon>Chromera</taxon>
    </lineage>
</organism>
<gene>
    <name evidence="3" type="ORF">Cvel_2286</name>
</gene>
<feature type="region of interest" description="Disordered" evidence="1">
    <location>
        <begin position="219"/>
        <end position="245"/>
    </location>
</feature>
<feature type="compositionally biased region" description="Basic and acidic residues" evidence="1">
    <location>
        <begin position="14"/>
        <end position="25"/>
    </location>
</feature>
<feature type="compositionally biased region" description="Low complexity" evidence="1">
    <location>
        <begin position="136"/>
        <end position="146"/>
    </location>
</feature>
<evidence type="ECO:0000313" key="3">
    <source>
        <dbReference type="EMBL" id="CEM54946.1"/>
    </source>
</evidence>
<dbReference type="AlphaFoldDB" id="A0A0G4ICZ5"/>
<feature type="region of interest" description="Disordered" evidence="1">
    <location>
        <begin position="295"/>
        <end position="314"/>
    </location>
</feature>
<dbReference type="VEuPathDB" id="CryptoDB:Cvel_2286"/>
<keyword evidence="2" id="KW-0472">Membrane</keyword>
<name>A0A0G4ICZ5_9ALVE</name>
<protein>
    <recommendedName>
        <fullName evidence="4">Transmembrane protein</fullName>
    </recommendedName>
</protein>
<evidence type="ECO:0000256" key="2">
    <source>
        <dbReference type="SAM" id="Phobius"/>
    </source>
</evidence>
<sequence length="339" mass="35626">MQMQLSGSYPGGPCEDKAAHSDHTKLPPGGGFLLPSACPFPPEGNGGRGGQSSGEDTTEGTGEREGGGGGAPAAAPQGSDETDETGETRRVPVGPPDDDPTMHDPESYTGPEADPEERGGRRGQTGGDVTSEDDTGVTGEGATESTGGAGRGGRRKNEEDDTAGDRRNGNKGGWGTVLFWFFMVALLICAAAAGVFFALKFFGGNSSTGDVSDLLSERTAGNAGEEQQPERPATPPARQESGQLQKWQQRLRQSFAGWRGIGPSIPEEREAPQADPYAAVRGRYEDEEVEENIPSHFDSWTRDPKKLRPKPAMSVRSDALSAMAASEASTAYRNAKRGA</sequence>
<feature type="compositionally biased region" description="Basic and acidic residues" evidence="1">
    <location>
        <begin position="155"/>
        <end position="168"/>
    </location>
</feature>
<keyword evidence="2" id="KW-1133">Transmembrane helix</keyword>
<feature type="transmembrane region" description="Helical" evidence="2">
    <location>
        <begin position="177"/>
        <end position="199"/>
    </location>
</feature>
<evidence type="ECO:0008006" key="4">
    <source>
        <dbReference type="Google" id="ProtNLM"/>
    </source>
</evidence>
<dbReference type="EMBL" id="CDMZ01005831">
    <property type="protein sequence ID" value="CEM54946.1"/>
    <property type="molecule type" value="Genomic_DNA"/>
</dbReference>
<proteinExistence type="predicted"/>
<accession>A0A0G4ICZ5</accession>
<reference evidence="3" key="1">
    <citation type="submission" date="2014-11" db="EMBL/GenBank/DDBJ databases">
        <authorList>
            <person name="Otto D Thomas"/>
            <person name="Naeem Raeece"/>
        </authorList>
    </citation>
    <scope>NUCLEOTIDE SEQUENCE</scope>
</reference>
<feature type="region of interest" description="Disordered" evidence="1">
    <location>
        <begin position="1"/>
        <end position="170"/>
    </location>
</feature>
<evidence type="ECO:0000256" key="1">
    <source>
        <dbReference type="SAM" id="MobiDB-lite"/>
    </source>
</evidence>
<keyword evidence="2" id="KW-0812">Transmembrane</keyword>